<dbReference type="PANTHER" id="PTHR10264:SF83">
    <property type="entry name" value="BLL5629 PROTEIN"/>
    <property type="match status" value="1"/>
</dbReference>
<comment type="caution">
    <text evidence="4">The sequence shown here is derived from an EMBL/GenBank/DDBJ whole genome shotgun (WGS) entry which is preliminary data.</text>
</comment>
<dbReference type="OrthoDB" id="5501731at2"/>
<dbReference type="RefSeq" id="WP_129130304.1">
    <property type="nucleotide sequence ID" value="NZ_SDHW01000002.1"/>
</dbReference>
<proteinExistence type="inferred from homology"/>
<dbReference type="AlphaFoldDB" id="A0A4Q1CJ54"/>
<dbReference type="PANTHER" id="PTHR10264">
    <property type="entry name" value="BAND 7 PROTEIN-RELATED"/>
    <property type="match status" value="1"/>
</dbReference>
<dbReference type="SMART" id="SM00244">
    <property type="entry name" value="PHB"/>
    <property type="match status" value="1"/>
</dbReference>
<evidence type="ECO:0000256" key="2">
    <source>
        <dbReference type="ARBA" id="ARBA00008164"/>
    </source>
</evidence>
<dbReference type="SUPFAM" id="SSF117892">
    <property type="entry name" value="Band 7/SPFH domain"/>
    <property type="match status" value="1"/>
</dbReference>
<dbReference type="CDD" id="cd13438">
    <property type="entry name" value="SPFH_eoslipins_u2"/>
    <property type="match status" value="1"/>
</dbReference>
<dbReference type="EMBL" id="SDHW01000002">
    <property type="protein sequence ID" value="RXK60344.1"/>
    <property type="molecule type" value="Genomic_DNA"/>
</dbReference>
<dbReference type="GO" id="GO:0005886">
    <property type="term" value="C:plasma membrane"/>
    <property type="evidence" value="ECO:0007669"/>
    <property type="project" value="InterPro"/>
</dbReference>
<dbReference type="InterPro" id="IPR036013">
    <property type="entry name" value="Band_7/SPFH_dom_sf"/>
</dbReference>
<reference evidence="4 5" key="1">
    <citation type="submission" date="2019-01" db="EMBL/GenBank/DDBJ databases">
        <title>Lacibacter sp. strain TTM-7.</title>
        <authorList>
            <person name="Chen W.-M."/>
        </authorList>
    </citation>
    <scope>NUCLEOTIDE SEQUENCE [LARGE SCALE GENOMIC DNA]</scope>
    <source>
        <strain evidence="4 5">TTM-7</strain>
    </source>
</reference>
<accession>A0A4Q1CJ54</accession>
<dbReference type="InterPro" id="IPR001972">
    <property type="entry name" value="Stomatin_HflK_fam"/>
</dbReference>
<comment type="subcellular location">
    <subcellularLocation>
        <location evidence="1">Membrane</location>
        <topology evidence="1">Single-pass membrane protein</topology>
    </subcellularLocation>
</comment>
<evidence type="ECO:0000313" key="4">
    <source>
        <dbReference type="EMBL" id="RXK60344.1"/>
    </source>
</evidence>
<evidence type="ECO:0000259" key="3">
    <source>
        <dbReference type="SMART" id="SM00244"/>
    </source>
</evidence>
<organism evidence="4 5">
    <name type="scientific">Lacibacter luteus</name>
    <dbReference type="NCBI Taxonomy" id="2508719"/>
    <lineage>
        <taxon>Bacteria</taxon>
        <taxon>Pseudomonadati</taxon>
        <taxon>Bacteroidota</taxon>
        <taxon>Chitinophagia</taxon>
        <taxon>Chitinophagales</taxon>
        <taxon>Chitinophagaceae</taxon>
        <taxon>Lacibacter</taxon>
    </lineage>
</organism>
<dbReference type="Pfam" id="PF01145">
    <property type="entry name" value="Band_7"/>
    <property type="match status" value="1"/>
</dbReference>
<keyword evidence="5" id="KW-1185">Reference proteome</keyword>
<evidence type="ECO:0000256" key="1">
    <source>
        <dbReference type="ARBA" id="ARBA00004167"/>
    </source>
</evidence>
<gene>
    <name evidence="4" type="ORF">ESA94_07635</name>
</gene>
<dbReference type="InterPro" id="IPR043202">
    <property type="entry name" value="Band-7_stomatin-like"/>
</dbReference>
<evidence type="ECO:0000313" key="5">
    <source>
        <dbReference type="Proteomes" id="UP000290204"/>
    </source>
</evidence>
<name>A0A4Q1CJ54_9BACT</name>
<protein>
    <submittedName>
        <fullName evidence="4">Slipin family protein</fullName>
    </submittedName>
</protein>
<dbReference type="Gene3D" id="3.30.479.30">
    <property type="entry name" value="Band 7 domain"/>
    <property type="match status" value="1"/>
</dbReference>
<comment type="similarity">
    <text evidence="2">Belongs to the band 7/mec-2 family.</text>
</comment>
<dbReference type="InterPro" id="IPR001107">
    <property type="entry name" value="Band_7"/>
</dbReference>
<feature type="domain" description="Band 7" evidence="3">
    <location>
        <begin position="131"/>
        <end position="290"/>
    </location>
</feature>
<dbReference type="PRINTS" id="PR00721">
    <property type="entry name" value="STOMATIN"/>
</dbReference>
<sequence length="365" mass="42010">MKRVKVNAYQVALVFKDGVYEKMLKEGTYWLWNKQVYVYDVTKPFVAPIELNILLKDTELAEALEVVEVKDNEIVLQYENGLLKQVLTAGRYTYWKGVINYTFVRADIGSINIEKEIDRVVLQNRLLASYVRSYTVESYEKAVLFVDGKYMQTLESGVYYWWKNSTAVYVGKVDMRKQQLEINGQEILTKDKAALRLNAWAQYKVDDIEKALLQNKAYDQQLYVAFQLALREYIAGYGFDELLEKKEAVAPFVLTQVKEKAEALGIEVLGFGIRDIVLPGDVKEIMNQVLIAEKKAQANSIMRREETASTRSLLNTAKLMEENAMLWKLKEMEYVEKIADKISNISVSGNGVLIEQLKQIFVPQK</sequence>
<dbReference type="Proteomes" id="UP000290204">
    <property type="component" value="Unassembled WGS sequence"/>
</dbReference>